<dbReference type="EMBL" id="CP010904">
    <property type="protein sequence ID" value="AKJ64786.1"/>
    <property type="molecule type" value="Genomic_DNA"/>
</dbReference>
<organism evidence="1 2">
    <name type="scientific">Kiritimatiella glycovorans</name>
    <dbReference type="NCBI Taxonomy" id="1307763"/>
    <lineage>
        <taxon>Bacteria</taxon>
        <taxon>Pseudomonadati</taxon>
        <taxon>Kiritimatiellota</taxon>
        <taxon>Kiritimatiellia</taxon>
        <taxon>Kiritimatiellales</taxon>
        <taxon>Kiritimatiellaceae</taxon>
        <taxon>Kiritimatiella</taxon>
    </lineage>
</organism>
<protein>
    <submittedName>
        <fullName evidence="1">Uncharacterized protein</fullName>
    </submittedName>
</protein>
<name>A0A0G3EEA0_9BACT</name>
<dbReference type="AlphaFoldDB" id="A0A0G3EEA0"/>
<proteinExistence type="predicted"/>
<evidence type="ECO:0000313" key="1">
    <source>
        <dbReference type="EMBL" id="AKJ64786.1"/>
    </source>
</evidence>
<dbReference type="OrthoDB" id="5402145at2"/>
<dbReference type="RefSeq" id="WP_052882081.1">
    <property type="nucleotide sequence ID" value="NZ_CP010904.1"/>
</dbReference>
<reference evidence="2" key="1">
    <citation type="submission" date="2015-02" db="EMBL/GenBank/DDBJ databases">
        <title>Description and complete genome sequence of the first cultured representative of the subdivision 5 of the Verrucomicrobia phylum.</title>
        <authorList>
            <person name="Spring S."/>
            <person name="Bunk B."/>
            <person name="Sproer C."/>
            <person name="Klenk H.-P."/>
        </authorList>
    </citation>
    <scope>NUCLEOTIDE SEQUENCE [LARGE SCALE GENOMIC DNA]</scope>
    <source>
        <strain evidence="2">L21-Fru-AB</strain>
    </source>
</reference>
<accession>A0A0G3EEA0</accession>
<keyword evidence="2" id="KW-1185">Reference proteome</keyword>
<dbReference type="STRING" id="1307763.L21SP4_01541"/>
<reference evidence="1 2" key="2">
    <citation type="journal article" date="2016" name="ISME J.">
        <title>Characterization of the first cultured representative of Verrucomicrobia subdivision 5 indicates the proposal of a novel phylum.</title>
        <authorList>
            <person name="Spring S."/>
            <person name="Bunk B."/>
            <person name="Sproer C."/>
            <person name="Schumann P."/>
            <person name="Rohde M."/>
            <person name="Tindall B.J."/>
            <person name="Klenk H.P."/>
        </authorList>
    </citation>
    <scope>NUCLEOTIDE SEQUENCE [LARGE SCALE GENOMIC DNA]</scope>
    <source>
        <strain evidence="1 2">L21-Fru-AB</strain>
    </source>
</reference>
<dbReference type="KEGG" id="vbl:L21SP4_01541"/>
<gene>
    <name evidence="1" type="ORF">L21SP4_01541</name>
</gene>
<evidence type="ECO:0000313" key="2">
    <source>
        <dbReference type="Proteomes" id="UP000035268"/>
    </source>
</evidence>
<dbReference type="Proteomes" id="UP000035268">
    <property type="component" value="Chromosome"/>
</dbReference>
<sequence length="112" mass="12592">MQEPRSIPTKSCLSDSQVRLIELMQRINFGRIFDLPVRNGQPVMDPPPRVVREIKFGSDNGPRPEVAKADFTLKAQVRDLFAQLEALGDGVIPCIEIQRGLPFRMTVEEVCA</sequence>